<organism evidence="1 2">
    <name type="scientific">Pleurodeles waltl</name>
    <name type="common">Iberian ribbed newt</name>
    <dbReference type="NCBI Taxonomy" id="8319"/>
    <lineage>
        <taxon>Eukaryota</taxon>
        <taxon>Metazoa</taxon>
        <taxon>Chordata</taxon>
        <taxon>Craniata</taxon>
        <taxon>Vertebrata</taxon>
        <taxon>Euteleostomi</taxon>
        <taxon>Amphibia</taxon>
        <taxon>Batrachia</taxon>
        <taxon>Caudata</taxon>
        <taxon>Salamandroidea</taxon>
        <taxon>Salamandridae</taxon>
        <taxon>Pleurodelinae</taxon>
        <taxon>Pleurodeles</taxon>
    </lineage>
</organism>
<evidence type="ECO:0000313" key="2">
    <source>
        <dbReference type="Proteomes" id="UP001066276"/>
    </source>
</evidence>
<keyword evidence="2" id="KW-1185">Reference proteome</keyword>
<dbReference type="EMBL" id="JANPWB010000009">
    <property type="protein sequence ID" value="KAJ1152016.1"/>
    <property type="molecule type" value="Genomic_DNA"/>
</dbReference>
<evidence type="ECO:0000313" key="1">
    <source>
        <dbReference type="EMBL" id="KAJ1152016.1"/>
    </source>
</evidence>
<protein>
    <submittedName>
        <fullName evidence="1">Uncharacterized protein</fullName>
    </submittedName>
</protein>
<reference evidence="1" key="1">
    <citation type="journal article" date="2022" name="bioRxiv">
        <title>Sequencing and chromosome-scale assembly of the giantPleurodeles waltlgenome.</title>
        <authorList>
            <person name="Brown T."/>
            <person name="Elewa A."/>
            <person name="Iarovenko S."/>
            <person name="Subramanian E."/>
            <person name="Araus A.J."/>
            <person name="Petzold A."/>
            <person name="Susuki M."/>
            <person name="Suzuki K.-i.T."/>
            <person name="Hayashi T."/>
            <person name="Toyoda A."/>
            <person name="Oliveira C."/>
            <person name="Osipova E."/>
            <person name="Leigh N.D."/>
            <person name="Simon A."/>
            <person name="Yun M.H."/>
        </authorList>
    </citation>
    <scope>NUCLEOTIDE SEQUENCE</scope>
    <source>
        <strain evidence="1">20211129_DDA</strain>
        <tissue evidence="1">Liver</tissue>
    </source>
</reference>
<dbReference type="Proteomes" id="UP001066276">
    <property type="component" value="Chromosome 5"/>
</dbReference>
<name>A0AAV7RGN1_PLEWA</name>
<sequence>MRLSQPAHQMLPLLGRKKKGVRAEAHSVEWSHPAVIVLRLIACSRLGLKGLLTSHHVSGARDALLFHLLSDCYVLTLFTLIAVADGL</sequence>
<dbReference type="AlphaFoldDB" id="A0AAV7RGN1"/>
<comment type="caution">
    <text evidence="1">The sequence shown here is derived from an EMBL/GenBank/DDBJ whole genome shotgun (WGS) entry which is preliminary data.</text>
</comment>
<proteinExistence type="predicted"/>
<accession>A0AAV7RGN1</accession>
<gene>
    <name evidence="1" type="ORF">NDU88_004795</name>
</gene>